<comment type="subcellular location">
    <subcellularLocation>
        <location evidence="3">Cytoplasm</location>
    </subcellularLocation>
    <subcellularLocation>
        <location evidence="2">Nucleus</location>
    </subcellularLocation>
</comment>
<keyword evidence="6" id="KW-0813">Transport</keyword>
<sequence length="337" mass="38546">MNTLLNNPRDSADEPLTILRVKRKRDQEPLEALVIHQQRRRIAKTRHTKNVERCGTPSQYDAGDGPLLFSFGESISEADFGDTNKRTALQERLASLSKKHNSMDTDSEPMQSEAAKAEPRQTQFCVIGRRQVQLTDDIPPTAAGMGFKINHGIPQVYAASDLQHARQRIKMFDAITEEDLANIRSAEFCEKQQHLVAPATAAHTVDDLVPMVRDHLTFVPRNAGYVYDFYYIQQKYQGGVDPNVLRAANVGSVLWVDDIDDLLDTGVSSEDNIDDDEDSNAEDYYGNDYPDDPESESDMYDYYYSSEEREEFDRMKHNGLDFDDDNMYEDHVYEHDW</sequence>
<evidence type="ECO:0000256" key="1">
    <source>
        <dbReference type="ARBA" id="ARBA00003202"/>
    </source>
</evidence>
<feature type="region of interest" description="Disordered" evidence="10">
    <location>
        <begin position="266"/>
        <end position="299"/>
    </location>
</feature>
<dbReference type="AlphaFoldDB" id="A0A9W8KU98"/>
<keyword evidence="8" id="KW-0653">Protein transport</keyword>
<comment type="similarity">
    <text evidence="4">Belongs to the IWR1/SLC7A6OS family.</text>
</comment>
<evidence type="ECO:0000256" key="6">
    <source>
        <dbReference type="ARBA" id="ARBA00022448"/>
    </source>
</evidence>
<dbReference type="EMBL" id="JANBTW010000126">
    <property type="protein sequence ID" value="KAJ2670372.1"/>
    <property type="molecule type" value="Genomic_DNA"/>
</dbReference>
<dbReference type="Pfam" id="PF08574">
    <property type="entry name" value="Iwr1"/>
    <property type="match status" value="1"/>
</dbReference>
<evidence type="ECO:0000256" key="8">
    <source>
        <dbReference type="ARBA" id="ARBA00022927"/>
    </source>
</evidence>
<dbReference type="InterPro" id="IPR013883">
    <property type="entry name" value="TF_Iwr1_dom"/>
</dbReference>
<evidence type="ECO:0000256" key="2">
    <source>
        <dbReference type="ARBA" id="ARBA00004123"/>
    </source>
</evidence>
<evidence type="ECO:0000256" key="9">
    <source>
        <dbReference type="ARBA" id="ARBA00023242"/>
    </source>
</evidence>
<feature type="compositionally biased region" description="Acidic residues" evidence="10">
    <location>
        <begin position="271"/>
        <end position="281"/>
    </location>
</feature>
<dbReference type="GO" id="GO:0015031">
    <property type="term" value="P:protein transport"/>
    <property type="evidence" value="ECO:0007669"/>
    <property type="project" value="UniProtKB-KW"/>
</dbReference>
<dbReference type="OrthoDB" id="6255506at2759"/>
<dbReference type="GO" id="GO:0005634">
    <property type="term" value="C:nucleus"/>
    <property type="evidence" value="ECO:0007669"/>
    <property type="project" value="UniProtKB-SubCell"/>
</dbReference>
<keyword evidence="7" id="KW-0963">Cytoplasm</keyword>
<organism evidence="12 13">
    <name type="scientific">Coemansia spiralis</name>
    <dbReference type="NCBI Taxonomy" id="417178"/>
    <lineage>
        <taxon>Eukaryota</taxon>
        <taxon>Fungi</taxon>
        <taxon>Fungi incertae sedis</taxon>
        <taxon>Zoopagomycota</taxon>
        <taxon>Kickxellomycotina</taxon>
        <taxon>Kickxellomycetes</taxon>
        <taxon>Kickxellales</taxon>
        <taxon>Kickxellaceae</taxon>
        <taxon>Coemansia</taxon>
    </lineage>
</organism>
<evidence type="ECO:0000313" key="13">
    <source>
        <dbReference type="Proteomes" id="UP001151518"/>
    </source>
</evidence>
<evidence type="ECO:0000256" key="3">
    <source>
        <dbReference type="ARBA" id="ARBA00004496"/>
    </source>
</evidence>
<protein>
    <recommendedName>
        <fullName evidence="5">Probable RNA polymerase II nuclear localization protein SLC7A6OS</fullName>
    </recommendedName>
</protein>
<dbReference type="Proteomes" id="UP001151518">
    <property type="component" value="Unassembled WGS sequence"/>
</dbReference>
<dbReference type="GO" id="GO:0032502">
    <property type="term" value="P:developmental process"/>
    <property type="evidence" value="ECO:0007669"/>
    <property type="project" value="TreeGrafter"/>
</dbReference>
<dbReference type="PANTHER" id="PTHR31196:SF2">
    <property type="entry name" value="RNA POLYMERASE II NUCLEAR LOCALIZATION PROTEIN SLC7A6OS-RELATED"/>
    <property type="match status" value="1"/>
</dbReference>
<evidence type="ECO:0000256" key="10">
    <source>
        <dbReference type="SAM" id="MobiDB-lite"/>
    </source>
</evidence>
<proteinExistence type="inferred from homology"/>
<gene>
    <name evidence="12" type="ORF">GGI25_005870</name>
</gene>
<comment type="caution">
    <text evidence="12">The sequence shown here is derived from an EMBL/GenBank/DDBJ whole genome shotgun (WGS) entry which is preliminary data.</text>
</comment>
<dbReference type="InterPro" id="IPR040218">
    <property type="entry name" value="SLC7A6OS"/>
</dbReference>
<evidence type="ECO:0000256" key="5">
    <source>
        <dbReference type="ARBA" id="ARBA00017036"/>
    </source>
</evidence>
<comment type="function">
    <text evidence="1">Directs RNA polymerase II nuclear import.</text>
</comment>
<evidence type="ECO:0000313" key="12">
    <source>
        <dbReference type="EMBL" id="KAJ2670372.1"/>
    </source>
</evidence>
<dbReference type="GO" id="GO:0005737">
    <property type="term" value="C:cytoplasm"/>
    <property type="evidence" value="ECO:0007669"/>
    <property type="project" value="UniProtKB-SubCell"/>
</dbReference>
<dbReference type="PANTHER" id="PTHR31196">
    <property type="entry name" value="RNA POLYMERASE II NUCLEAR LOCALIZATION PROTEIN SLC7A6OS-RELATED"/>
    <property type="match status" value="1"/>
</dbReference>
<evidence type="ECO:0000259" key="11">
    <source>
        <dbReference type="Pfam" id="PF08574"/>
    </source>
</evidence>
<evidence type="ECO:0000256" key="7">
    <source>
        <dbReference type="ARBA" id="ARBA00022490"/>
    </source>
</evidence>
<feature type="compositionally biased region" description="Acidic residues" evidence="10">
    <location>
        <begin position="289"/>
        <end position="299"/>
    </location>
</feature>
<accession>A0A9W8KU98</accession>
<keyword evidence="9" id="KW-0539">Nucleus</keyword>
<feature type="region of interest" description="Disordered" evidence="10">
    <location>
        <begin position="97"/>
        <end position="120"/>
    </location>
</feature>
<evidence type="ECO:0000256" key="4">
    <source>
        <dbReference type="ARBA" id="ARBA00010218"/>
    </source>
</evidence>
<feature type="domain" description="Transcription factor Iwr1" evidence="11">
    <location>
        <begin position="224"/>
        <end position="292"/>
    </location>
</feature>
<name>A0A9W8KU98_9FUNG</name>
<reference evidence="12" key="1">
    <citation type="submission" date="2022-07" db="EMBL/GenBank/DDBJ databases">
        <title>Phylogenomic reconstructions and comparative analyses of Kickxellomycotina fungi.</title>
        <authorList>
            <person name="Reynolds N.K."/>
            <person name="Stajich J.E."/>
            <person name="Barry K."/>
            <person name="Grigoriev I.V."/>
            <person name="Crous P."/>
            <person name="Smith M.E."/>
        </authorList>
    </citation>
    <scope>NUCLEOTIDE SEQUENCE</scope>
    <source>
        <strain evidence="12">NRRL 3115</strain>
    </source>
</reference>